<evidence type="ECO:0000313" key="1">
    <source>
        <dbReference type="EMBL" id="RSD26629.1"/>
    </source>
</evidence>
<dbReference type="AlphaFoldDB" id="A0A427TQF2"/>
<dbReference type="EMBL" id="RSFW01000014">
    <property type="protein sequence ID" value="RSD26629.1"/>
    <property type="molecule type" value="Genomic_DNA"/>
</dbReference>
<name>A0A427TQF2_9BACI</name>
<comment type="caution">
    <text evidence="1">The sequence shown here is derived from an EMBL/GenBank/DDBJ whole genome shotgun (WGS) entry which is preliminary data.</text>
</comment>
<dbReference type="Gene3D" id="3.40.50.720">
    <property type="entry name" value="NAD(P)-binding Rossmann-like Domain"/>
    <property type="match status" value="1"/>
</dbReference>
<gene>
    <name evidence="1" type="ORF">EJA10_12155</name>
</gene>
<sequence>MAPQFQYPDTDSLKGLRIAVQGLGKVGRLLVGHLYEEGATLIVTDIFEENARNMEAAATPQS</sequence>
<reference evidence="2" key="1">
    <citation type="submission" date="2018-12" db="EMBL/GenBank/DDBJ databases">
        <title>Bacillus chawlae sp. nov., Bacillus glennii sp. nov., and Bacillus saganii sp. nov. Isolated from the Vehicle Assembly Building at Kennedy Space Center where the Viking Spacecraft were Assembled.</title>
        <authorList>
            <person name="Seuylemezian A."/>
            <person name="Vaishampayan P."/>
        </authorList>
    </citation>
    <scope>NUCLEOTIDE SEQUENCE [LARGE SCALE GENOMIC DNA]</scope>
    <source>
        <strain evidence="2">DSM 13966</strain>
    </source>
</reference>
<protein>
    <submittedName>
        <fullName evidence="1">Uncharacterized protein</fullName>
    </submittedName>
</protein>
<dbReference type="Proteomes" id="UP000279911">
    <property type="component" value="Unassembled WGS sequence"/>
</dbReference>
<organism evidence="1 2">
    <name type="scientific">Mesobacillus subterraneus</name>
    <dbReference type="NCBI Taxonomy" id="285983"/>
    <lineage>
        <taxon>Bacteria</taxon>
        <taxon>Bacillati</taxon>
        <taxon>Bacillota</taxon>
        <taxon>Bacilli</taxon>
        <taxon>Bacillales</taxon>
        <taxon>Bacillaceae</taxon>
        <taxon>Mesobacillus</taxon>
    </lineage>
</organism>
<dbReference type="OrthoDB" id="9809796at2"/>
<proteinExistence type="predicted"/>
<dbReference type="InterPro" id="IPR036291">
    <property type="entry name" value="NAD(P)-bd_dom_sf"/>
</dbReference>
<accession>A0A427TQF2</accession>
<evidence type="ECO:0000313" key="2">
    <source>
        <dbReference type="Proteomes" id="UP000279911"/>
    </source>
</evidence>
<dbReference type="SUPFAM" id="SSF51735">
    <property type="entry name" value="NAD(P)-binding Rossmann-fold domains"/>
    <property type="match status" value="1"/>
</dbReference>